<dbReference type="InterPro" id="IPR051010">
    <property type="entry name" value="BCAA_transport"/>
</dbReference>
<dbReference type="PANTHER" id="PTHR30483:SF40">
    <property type="entry name" value="HISTIDINE KINASE"/>
    <property type="match status" value="1"/>
</dbReference>
<proteinExistence type="predicted"/>
<dbReference type="InterPro" id="IPR028082">
    <property type="entry name" value="Peripla_BP_I"/>
</dbReference>
<accession>A0AA35SGA1</accession>
<dbReference type="PANTHER" id="PTHR30483">
    <property type="entry name" value="LEUCINE-SPECIFIC-BINDING PROTEIN"/>
    <property type="match status" value="1"/>
</dbReference>
<comment type="caution">
    <text evidence="1">The sequence shown here is derived from an EMBL/GenBank/DDBJ whole genome shotgun (WGS) entry which is preliminary data.</text>
</comment>
<name>A0AA35SGA1_GEOBA</name>
<dbReference type="SUPFAM" id="SSF53822">
    <property type="entry name" value="Periplasmic binding protein-like I"/>
    <property type="match status" value="1"/>
</dbReference>
<organism evidence="1 2">
    <name type="scientific">Geodia barretti</name>
    <name type="common">Barrett's horny sponge</name>
    <dbReference type="NCBI Taxonomy" id="519541"/>
    <lineage>
        <taxon>Eukaryota</taxon>
        <taxon>Metazoa</taxon>
        <taxon>Porifera</taxon>
        <taxon>Demospongiae</taxon>
        <taxon>Heteroscleromorpha</taxon>
        <taxon>Tetractinellida</taxon>
        <taxon>Astrophorina</taxon>
        <taxon>Geodiidae</taxon>
        <taxon>Geodia</taxon>
    </lineage>
</organism>
<feature type="non-terminal residue" evidence="1">
    <location>
        <position position="109"/>
    </location>
</feature>
<reference evidence="1" key="1">
    <citation type="submission" date="2023-03" db="EMBL/GenBank/DDBJ databases">
        <authorList>
            <person name="Steffen K."/>
            <person name="Cardenas P."/>
        </authorList>
    </citation>
    <scope>NUCLEOTIDE SEQUENCE</scope>
</reference>
<evidence type="ECO:0000313" key="1">
    <source>
        <dbReference type="EMBL" id="CAI8028879.1"/>
    </source>
</evidence>
<dbReference type="Proteomes" id="UP001174909">
    <property type="component" value="Unassembled WGS sequence"/>
</dbReference>
<protein>
    <submittedName>
        <fullName evidence="1">Uncharacterized protein</fullName>
    </submittedName>
</protein>
<dbReference type="EMBL" id="CASHTH010002369">
    <property type="protein sequence ID" value="CAI8028879.1"/>
    <property type="molecule type" value="Genomic_DNA"/>
</dbReference>
<evidence type="ECO:0000313" key="2">
    <source>
        <dbReference type="Proteomes" id="UP001174909"/>
    </source>
</evidence>
<dbReference type="Gene3D" id="3.40.50.2300">
    <property type="match status" value="2"/>
</dbReference>
<dbReference type="AlphaFoldDB" id="A0AA35SGA1"/>
<gene>
    <name evidence="1" type="ORF">GBAR_LOCUS16416</name>
</gene>
<keyword evidence="2" id="KW-1185">Reference proteome</keyword>
<sequence>MYIGFGEGLLFMQSASGQEILHDVRWFGTDGNTRDPTFIDDPIGLEFVTDTSYTTVQVASGKNEISKRVDEALVAELGRVPSTYASSAYDAVWVVGLAIDREQSTDVAV</sequence>